<dbReference type="Gene3D" id="3.40.630.10">
    <property type="entry name" value="Zn peptidases"/>
    <property type="match status" value="1"/>
</dbReference>
<dbReference type="EMBL" id="JACXAH010000005">
    <property type="protein sequence ID" value="MBD1371826.1"/>
    <property type="molecule type" value="Genomic_DNA"/>
</dbReference>
<dbReference type="InterPro" id="IPR003137">
    <property type="entry name" value="PA_domain"/>
</dbReference>
<gene>
    <name evidence="5" type="ORF">IC620_05570</name>
</gene>
<dbReference type="InterPro" id="IPR046450">
    <property type="entry name" value="PA_dom_sf"/>
</dbReference>
<feature type="compositionally biased region" description="Basic and acidic residues" evidence="1">
    <location>
        <begin position="446"/>
        <end position="458"/>
    </location>
</feature>
<protein>
    <submittedName>
        <fullName evidence="5">DUF4910 domain-containing protein</fullName>
    </submittedName>
</protein>
<proteinExistence type="predicted"/>
<dbReference type="SUPFAM" id="SSF52025">
    <property type="entry name" value="PA domain"/>
    <property type="match status" value="1"/>
</dbReference>
<organism evidence="5 6">
    <name type="scientific">Polycladospora coralii</name>
    <dbReference type="NCBI Taxonomy" id="2771432"/>
    <lineage>
        <taxon>Bacteria</taxon>
        <taxon>Bacillati</taxon>
        <taxon>Bacillota</taxon>
        <taxon>Bacilli</taxon>
        <taxon>Bacillales</taxon>
        <taxon>Thermoactinomycetaceae</taxon>
        <taxon>Polycladospora</taxon>
    </lineage>
</organism>
<keyword evidence="2" id="KW-0732">Signal</keyword>
<dbReference type="RefSeq" id="WP_191141719.1">
    <property type="nucleotide sequence ID" value="NZ_JACXAH010000005.1"/>
</dbReference>
<feature type="chain" id="PRO_5036723194" evidence="2">
    <location>
        <begin position="26"/>
        <end position="458"/>
    </location>
</feature>
<feature type="compositionally biased region" description="Basic residues" evidence="1">
    <location>
        <begin position="433"/>
        <end position="444"/>
    </location>
</feature>
<dbReference type="SUPFAM" id="SSF53187">
    <property type="entry name" value="Zn-dependent exopeptidases"/>
    <property type="match status" value="1"/>
</dbReference>
<reference evidence="5" key="1">
    <citation type="submission" date="2020-09" db="EMBL/GenBank/DDBJ databases">
        <title>A novel bacterium of genus Hazenella, isolated from South China Sea.</title>
        <authorList>
            <person name="Huang H."/>
            <person name="Mo K."/>
            <person name="Hu Y."/>
        </authorList>
    </citation>
    <scope>NUCLEOTIDE SEQUENCE</scope>
    <source>
        <strain evidence="5">IB182357</strain>
    </source>
</reference>
<dbReference type="Pfam" id="PF02225">
    <property type="entry name" value="PA"/>
    <property type="match status" value="1"/>
</dbReference>
<dbReference type="InterPro" id="IPR039373">
    <property type="entry name" value="Peptidase_M28B"/>
</dbReference>
<dbReference type="InterPro" id="IPR007484">
    <property type="entry name" value="Peptidase_M28"/>
</dbReference>
<evidence type="ECO:0000313" key="5">
    <source>
        <dbReference type="EMBL" id="MBD1371826.1"/>
    </source>
</evidence>
<feature type="signal peptide" evidence="2">
    <location>
        <begin position="1"/>
        <end position="25"/>
    </location>
</feature>
<evidence type="ECO:0000256" key="2">
    <source>
        <dbReference type="SAM" id="SignalP"/>
    </source>
</evidence>
<dbReference type="AlphaFoldDB" id="A0A926N834"/>
<evidence type="ECO:0000313" key="6">
    <source>
        <dbReference type="Proteomes" id="UP000661691"/>
    </source>
</evidence>
<evidence type="ECO:0000259" key="4">
    <source>
        <dbReference type="Pfam" id="PF04389"/>
    </source>
</evidence>
<sequence>MILSRKRTWIALLASTTLLFTTAFAPVDIDFSKNKKPFKKIKAERIYKDIAHLANKDDARVAGTEGEKEAAEFVAKRLRRLGYEVEMQQFPFTSFADHGSSIALTSPESKNLESKAFTYSPATPEGGLSGSIVYAELGSAEDFSRIDVEGKIALIKRGSYSFYDKVQNAANAGAIGAIIFNHSEGLISGTLGSQTDIPALALSDVDGNDLLGLLESGEVQLTLNANTETIETYSQNVIANKKAHKKAKDPQTLIVGAHYDGVDTPAANDNASGTATLLEVARVLAKKKLDHNLRFVAFGAEEAGLIGAYEYVDALDDAEKENISGMLNMDMVGVGDTLNLMTGEEDAISWIADDAAELAEKDGITFERGSSTRSDHYAFEQAGIPVVFFHYSEDPYYHTDEDTIDKIQKEDLKTAGTLAAKLIYKSAKEGKKDKKKGKKVHSKLYKGLEQREKHTVTK</sequence>
<accession>A0A926N834</accession>
<evidence type="ECO:0000256" key="1">
    <source>
        <dbReference type="SAM" id="MobiDB-lite"/>
    </source>
</evidence>
<evidence type="ECO:0000259" key="3">
    <source>
        <dbReference type="Pfam" id="PF02225"/>
    </source>
</evidence>
<dbReference type="Gene3D" id="3.50.30.30">
    <property type="match status" value="1"/>
</dbReference>
<feature type="domain" description="Peptidase M28" evidence="4">
    <location>
        <begin position="236"/>
        <end position="422"/>
    </location>
</feature>
<feature type="region of interest" description="Disordered" evidence="1">
    <location>
        <begin position="428"/>
        <end position="458"/>
    </location>
</feature>
<dbReference type="PANTHER" id="PTHR10404:SF46">
    <property type="entry name" value="VACUOLAR PROTEIN SORTING-ASSOCIATED PROTEIN 70"/>
    <property type="match status" value="1"/>
</dbReference>
<comment type="caution">
    <text evidence="5">The sequence shown here is derived from an EMBL/GenBank/DDBJ whole genome shotgun (WGS) entry which is preliminary data.</text>
</comment>
<name>A0A926N834_9BACL</name>
<dbReference type="Pfam" id="PF04389">
    <property type="entry name" value="Peptidase_M28"/>
    <property type="match status" value="1"/>
</dbReference>
<keyword evidence="6" id="KW-1185">Reference proteome</keyword>
<feature type="domain" description="PA" evidence="3">
    <location>
        <begin position="129"/>
        <end position="210"/>
    </location>
</feature>
<dbReference type="PANTHER" id="PTHR10404">
    <property type="entry name" value="N-ACETYLATED-ALPHA-LINKED ACIDIC DIPEPTIDASE"/>
    <property type="match status" value="1"/>
</dbReference>
<dbReference type="Proteomes" id="UP000661691">
    <property type="component" value="Unassembled WGS sequence"/>
</dbReference>